<dbReference type="SUPFAM" id="SSF55729">
    <property type="entry name" value="Acyl-CoA N-acyltransferases (Nat)"/>
    <property type="match status" value="1"/>
</dbReference>
<dbReference type="InterPro" id="IPR000182">
    <property type="entry name" value="GNAT_dom"/>
</dbReference>
<sequence>MNTFTVERATLATLSDAYALHPDRADAERRLAQFRERMAAGKVSPEQFVLLRSGRGAEAVTLVSDNPHVPLLSRSRADTPHAGLTQFYAFLREAEPGRTLVLDSILNVFDPAPALAAGWRLDDAQVTYETDLTARTWTPAPDAQEGGAELLERPDIAALLAELGQADLELDEGWHLAALLDDEGQPAALGAFGPSGRPDWASINLIGVRGAARRQGLGTRLHAHLLARAAREFGWHVGRTEAENTAMRRIFARSGCEVRGEQLYFRTS</sequence>
<dbReference type="PROSITE" id="PS51186">
    <property type="entry name" value="GNAT"/>
    <property type="match status" value="1"/>
</dbReference>
<reference evidence="2 3" key="1">
    <citation type="submission" date="2018-07" db="EMBL/GenBank/DDBJ databases">
        <title>Complete Genome and Methylome Analysis of Deinococcus wulumuqiensis NEB 479.</title>
        <authorList>
            <person name="Fomenkov A."/>
            <person name="Luyten Y."/>
            <person name="Vincze T."/>
            <person name="Anton B.P."/>
            <person name="Clark T."/>
            <person name="Roberts R.J."/>
            <person name="Morgan R.D."/>
        </authorList>
    </citation>
    <scope>NUCLEOTIDE SEQUENCE [LARGE SCALE GENOMIC DNA]</scope>
    <source>
        <strain evidence="2 3">NEB 479</strain>
    </source>
</reference>
<dbReference type="AlphaFoldDB" id="A0A345IFZ0"/>
<proteinExistence type="predicted"/>
<dbReference type="Pfam" id="PF00583">
    <property type="entry name" value="Acetyltransf_1"/>
    <property type="match status" value="1"/>
</dbReference>
<dbReference type="Gene3D" id="3.40.630.30">
    <property type="match status" value="1"/>
</dbReference>
<dbReference type="CDD" id="cd04301">
    <property type="entry name" value="NAT_SF"/>
    <property type="match status" value="1"/>
</dbReference>
<dbReference type="InterPro" id="IPR016181">
    <property type="entry name" value="Acyl_CoA_acyltransferase"/>
</dbReference>
<protein>
    <submittedName>
        <fullName evidence="2">GNAT family N-acetyltransferase</fullName>
    </submittedName>
</protein>
<evidence type="ECO:0000313" key="3">
    <source>
        <dbReference type="Proteomes" id="UP000253744"/>
    </source>
</evidence>
<accession>A0A345IFZ0</accession>
<dbReference type="GO" id="GO:0016747">
    <property type="term" value="F:acyltransferase activity, transferring groups other than amino-acyl groups"/>
    <property type="evidence" value="ECO:0007669"/>
    <property type="project" value="InterPro"/>
</dbReference>
<dbReference type="RefSeq" id="WP_114671599.1">
    <property type="nucleotide sequence ID" value="NZ_CP031158.1"/>
</dbReference>
<organism evidence="2 3">
    <name type="scientific">Deinococcus wulumuqiensis</name>
    <dbReference type="NCBI Taxonomy" id="980427"/>
    <lineage>
        <taxon>Bacteria</taxon>
        <taxon>Thermotogati</taxon>
        <taxon>Deinococcota</taxon>
        <taxon>Deinococci</taxon>
        <taxon>Deinococcales</taxon>
        <taxon>Deinococcaceae</taxon>
        <taxon>Deinococcus</taxon>
    </lineage>
</organism>
<dbReference type="KEGG" id="dwu:DVJ83_04900"/>
<feature type="domain" description="N-acetyltransferase" evidence="1">
    <location>
        <begin position="132"/>
        <end position="268"/>
    </location>
</feature>
<name>A0A345IFZ0_9DEIO</name>
<dbReference type="EMBL" id="CP031158">
    <property type="protein sequence ID" value="AXG98612.1"/>
    <property type="molecule type" value="Genomic_DNA"/>
</dbReference>
<gene>
    <name evidence="2" type="ORF">DVJ83_04900</name>
</gene>
<evidence type="ECO:0000259" key="1">
    <source>
        <dbReference type="PROSITE" id="PS51186"/>
    </source>
</evidence>
<dbReference type="Proteomes" id="UP000253744">
    <property type="component" value="Chromosome"/>
</dbReference>
<evidence type="ECO:0000313" key="2">
    <source>
        <dbReference type="EMBL" id="AXG98612.1"/>
    </source>
</evidence>
<keyword evidence="2" id="KW-0808">Transferase</keyword>